<evidence type="ECO:0000313" key="2">
    <source>
        <dbReference type="Proteomes" id="UP000288805"/>
    </source>
</evidence>
<evidence type="ECO:0000313" key="1">
    <source>
        <dbReference type="EMBL" id="RVW27611.1"/>
    </source>
</evidence>
<comment type="caution">
    <text evidence="1">The sequence shown here is derived from an EMBL/GenBank/DDBJ whole genome shotgun (WGS) entry which is preliminary data.</text>
</comment>
<gene>
    <name evidence="1" type="ORF">CK203_099114</name>
</gene>
<evidence type="ECO:0008006" key="3">
    <source>
        <dbReference type="Google" id="ProtNLM"/>
    </source>
</evidence>
<dbReference type="EMBL" id="QGNW01001946">
    <property type="protein sequence ID" value="RVW27611.1"/>
    <property type="molecule type" value="Genomic_DNA"/>
</dbReference>
<dbReference type="Proteomes" id="UP000288805">
    <property type="component" value="Unassembled WGS sequence"/>
</dbReference>
<protein>
    <recommendedName>
        <fullName evidence="3">Retrovirus-related Pol polyprotein from transposon TNT 1-94</fullName>
    </recommendedName>
</protein>
<name>A0A438CWQ8_VITVI</name>
<accession>A0A438CWQ8</accession>
<dbReference type="CDD" id="cd09272">
    <property type="entry name" value="RNase_HI_RT_Ty1"/>
    <property type="match status" value="1"/>
</dbReference>
<organism evidence="1 2">
    <name type="scientific">Vitis vinifera</name>
    <name type="common">Grape</name>
    <dbReference type="NCBI Taxonomy" id="29760"/>
    <lineage>
        <taxon>Eukaryota</taxon>
        <taxon>Viridiplantae</taxon>
        <taxon>Streptophyta</taxon>
        <taxon>Embryophyta</taxon>
        <taxon>Tracheophyta</taxon>
        <taxon>Spermatophyta</taxon>
        <taxon>Magnoliopsida</taxon>
        <taxon>eudicotyledons</taxon>
        <taxon>Gunneridae</taxon>
        <taxon>Pentapetalae</taxon>
        <taxon>rosids</taxon>
        <taxon>Vitales</taxon>
        <taxon>Vitaceae</taxon>
        <taxon>Viteae</taxon>
        <taxon>Vitis</taxon>
    </lineage>
</organism>
<dbReference type="AlphaFoldDB" id="A0A438CWQ8"/>
<sequence length="72" mass="8120">MKDLGVTKKILGMEILRDGKAGNLDKRRSLTRYVFTIGDCDINWKATLQTIVALSTIEVEYMAITRACKEVI</sequence>
<proteinExistence type="predicted"/>
<reference evidence="1 2" key="1">
    <citation type="journal article" date="2018" name="PLoS Genet.">
        <title>Population sequencing reveals clonal diversity and ancestral inbreeding in the grapevine cultivar Chardonnay.</title>
        <authorList>
            <person name="Roach M.J."/>
            <person name="Johnson D.L."/>
            <person name="Bohlmann J."/>
            <person name="van Vuuren H.J."/>
            <person name="Jones S.J."/>
            <person name="Pretorius I.S."/>
            <person name="Schmidt S.A."/>
            <person name="Borneman A.R."/>
        </authorList>
    </citation>
    <scope>NUCLEOTIDE SEQUENCE [LARGE SCALE GENOMIC DNA]</scope>
    <source>
        <strain evidence="2">cv. Chardonnay</strain>
        <tissue evidence="1">Leaf</tissue>
    </source>
</reference>